<reference evidence="2" key="2">
    <citation type="submission" date="2022-01" db="EMBL/GenBank/DDBJ databases">
        <authorList>
            <person name="Yamashiro T."/>
            <person name="Shiraishi A."/>
            <person name="Satake H."/>
            <person name="Nakayama K."/>
        </authorList>
    </citation>
    <scope>NUCLEOTIDE SEQUENCE</scope>
</reference>
<comment type="caution">
    <text evidence="2">The sequence shown here is derived from an EMBL/GenBank/DDBJ whole genome shotgun (WGS) entry which is preliminary data.</text>
</comment>
<evidence type="ECO:0000313" key="2">
    <source>
        <dbReference type="EMBL" id="GJT61036.1"/>
    </source>
</evidence>
<organism evidence="2 3">
    <name type="scientific">Tanacetum coccineum</name>
    <dbReference type="NCBI Taxonomy" id="301880"/>
    <lineage>
        <taxon>Eukaryota</taxon>
        <taxon>Viridiplantae</taxon>
        <taxon>Streptophyta</taxon>
        <taxon>Embryophyta</taxon>
        <taxon>Tracheophyta</taxon>
        <taxon>Spermatophyta</taxon>
        <taxon>Magnoliopsida</taxon>
        <taxon>eudicotyledons</taxon>
        <taxon>Gunneridae</taxon>
        <taxon>Pentapetalae</taxon>
        <taxon>asterids</taxon>
        <taxon>campanulids</taxon>
        <taxon>Asterales</taxon>
        <taxon>Asteraceae</taxon>
        <taxon>Asteroideae</taxon>
        <taxon>Anthemideae</taxon>
        <taxon>Anthemidinae</taxon>
        <taxon>Tanacetum</taxon>
    </lineage>
</organism>
<feature type="compositionally biased region" description="Polar residues" evidence="1">
    <location>
        <begin position="333"/>
        <end position="345"/>
    </location>
</feature>
<accession>A0ABQ5FC91</accession>
<gene>
    <name evidence="2" type="ORF">Tco_1004569</name>
</gene>
<dbReference type="Proteomes" id="UP001151760">
    <property type="component" value="Unassembled WGS sequence"/>
</dbReference>
<reference evidence="2" key="1">
    <citation type="journal article" date="2022" name="Int. J. Mol. Sci.">
        <title>Draft Genome of Tanacetum Coccineum: Genomic Comparison of Closely Related Tanacetum-Family Plants.</title>
        <authorList>
            <person name="Yamashiro T."/>
            <person name="Shiraishi A."/>
            <person name="Nakayama K."/>
            <person name="Satake H."/>
        </authorList>
    </citation>
    <scope>NUCLEOTIDE SEQUENCE</scope>
</reference>
<keyword evidence="3" id="KW-1185">Reference proteome</keyword>
<evidence type="ECO:0000313" key="3">
    <source>
        <dbReference type="Proteomes" id="UP001151760"/>
    </source>
</evidence>
<name>A0ABQ5FC91_9ASTR</name>
<proteinExistence type="predicted"/>
<sequence length="418" mass="46799">MQQPPPNNNFVPQPSFDTNYLQEPMPNLDEINDPTTAMNMALVLLAKAFKLNYSTPTNNNQRISSNPRNRQIAQPGMNMVVGNRGNQFRQYAGQNMNNQIEYNAGQFVGNQSGYNLKQNARNQVGSNAVQNLGIQNVWNQNRLIIVPRIANQNVNGNVVAARAEGNDNGNNGDIKEIKEVNANYILMANMHQASSSGTQADKAPVYDSDGSAEFAKPSILGKAPLQPLRNQSVVIKLNAFQSERPKFPKTWFIPKVVENIDLTKPVTSHSVPKSQDSKFVNNEKVCALRMFRINPLKNFRVDNFVSNKHVKASIRTKSINVSQPRYITKKDVNSNTSGFSPTKVKSTAKTRRPQPRSNPKNNRVPFKSKSSYLSHNLKKIEENHRNLLSSNNQEHASSKCNNIKLAIWNEKSEVICAT</sequence>
<evidence type="ECO:0000256" key="1">
    <source>
        <dbReference type="SAM" id="MobiDB-lite"/>
    </source>
</evidence>
<protein>
    <submittedName>
        <fullName evidence="2">Uncharacterized protein</fullName>
    </submittedName>
</protein>
<dbReference type="EMBL" id="BQNB010017253">
    <property type="protein sequence ID" value="GJT61036.1"/>
    <property type="molecule type" value="Genomic_DNA"/>
</dbReference>
<feature type="region of interest" description="Disordered" evidence="1">
    <location>
        <begin position="330"/>
        <end position="369"/>
    </location>
</feature>